<accession>A0ACB0LIS7</accession>
<comment type="caution">
    <text evidence="1">The sequence shown here is derived from an EMBL/GenBank/DDBJ whole genome shotgun (WGS) entry which is preliminary data.</text>
</comment>
<dbReference type="EMBL" id="CASHSV030000615">
    <property type="protein sequence ID" value="CAJ2669409.1"/>
    <property type="molecule type" value="Genomic_DNA"/>
</dbReference>
<gene>
    <name evidence="1" type="ORF">MILVUS5_LOCUS33616</name>
</gene>
<protein>
    <submittedName>
        <fullName evidence="1">Uncharacterized protein</fullName>
    </submittedName>
</protein>
<sequence>MAEILKLVYVMILFLSLVDAQKKYMPKFFPRLHECEHDGDCPEIVSYPLVMRCINYKCVVVNNVNEE</sequence>
<proteinExistence type="predicted"/>
<name>A0ACB0LIS7_TRIPR</name>
<reference evidence="1" key="1">
    <citation type="submission" date="2023-10" db="EMBL/GenBank/DDBJ databases">
        <authorList>
            <person name="Rodriguez Cubillos JULIANA M."/>
            <person name="De Vega J."/>
        </authorList>
    </citation>
    <scope>NUCLEOTIDE SEQUENCE</scope>
</reference>
<evidence type="ECO:0000313" key="2">
    <source>
        <dbReference type="Proteomes" id="UP001177021"/>
    </source>
</evidence>
<keyword evidence="2" id="KW-1185">Reference proteome</keyword>
<organism evidence="1 2">
    <name type="scientific">Trifolium pratense</name>
    <name type="common">Red clover</name>
    <dbReference type="NCBI Taxonomy" id="57577"/>
    <lineage>
        <taxon>Eukaryota</taxon>
        <taxon>Viridiplantae</taxon>
        <taxon>Streptophyta</taxon>
        <taxon>Embryophyta</taxon>
        <taxon>Tracheophyta</taxon>
        <taxon>Spermatophyta</taxon>
        <taxon>Magnoliopsida</taxon>
        <taxon>eudicotyledons</taxon>
        <taxon>Gunneridae</taxon>
        <taxon>Pentapetalae</taxon>
        <taxon>rosids</taxon>
        <taxon>fabids</taxon>
        <taxon>Fabales</taxon>
        <taxon>Fabaceae</taxon>
        <taxon>Papilionoideae</taxon>
        <taxon>50 kb inversion clade</taxon>
        <taxon>NPAAA clade</taxon>
        <taxon>Hologalegina</taxon>
        <taxon>IRL clade</taxon>
        <taxon>Trifolieae</taxon>
        <taxon>Trifolium</taxon>
    </lineage>
</organism>
<dbReference type="Proteomes" id="UP001177021">
    <property type="component" value="Unassembled WGS sequence"/>
</dbReference>
<evidence type="ECO:0000313" key="1">
    <source>
        <dbReference type="EMBL" id="CAJ2669409.1"/>
    </source>
</evidence>